<reference evidence="1" key="1">
    <citation type="submission" date="2021-02" db="EMBL/GenBank/DDBJ databases">
        <authorList>
            <consortium name="DOE Joint Genome Institute"/>
            <person name="Ahrendt S."/>
            <person name="Looney B.P."/>
            <person name="Miyauchi S."/>
            <person name="Morin E."/>
            <person name="Drula E."/>
            <person name="Courty P.E."/>
            <person name="Chicoki N."/>
            <person name="Fauchery L."/>
            <person name="Kohler A."/>
            <person name="Kuo A."/>
            <person name="Labutti K."/>
            <person name="Pangilinan J."/>
            <person name="Lipzen A."/>
            <person name="Riley R."/>
            <person name="Andreopoulos W."/>
            <person name="He G."/>
            <person name="Johnson J."/>
            <person name="Barry K.W."/>
            <person name="Grigoriev I.V."/>
            <person name="Nagy L."/>
            <person name="Hibbett D."/>
            <person name="Henrissat B."/>
            <person name="Matheny P.B."/>
            <person name="Labbe J."/>
            <person name="Martin F."/>
        </authorList>
    </citation>
    <scope>NUCLEOTIDE SEQUENCE</scope>
    <source>
        <strain evidence="1">FP105234-sp</strain>
    </source>
</reference>
<comment type="caution">
    <text evidence="1">The sequence shown here is derived from an EMBL/GenBank/DDBJ whole genome shotgun (WGS) entry which is preliminary data.</text>
</comment>
<protein>
    <submittedName>
        <fullName evidence="1">Pyrolysin</fullName>
    </submittedName>
</protein>
<organism evidence="1 2">
    <name type="scientific">Auriscalpium vulgare</name>
    <dbReference type="NCBI Taxonomy" id="40419"/>
    <lineage>
        <taxon>Eukaryota</taxon>
        <taxon>Fungi</taxon>
        <taxon>Dikarya</taxon>
        <taxon>Basidiomycota</taxon>
        <taxon>Agaricomycotina</taxon>
        <taxon>Agaricomycetes</taxon>
        <taxon>Russulales</taxon>
        <taxon>Auriscalpiaceae</taxon>
        <taxon>Auriscalpium</taxon>
    </lineage>
</organism>
<accession>A0ACB8RHS6</accession>
<reference evidence="1" key="2">
    <citation type="journal article" date="2022" name="New Phytol.">
        <title>Evolutionary transition to the ectomycorrhizal habit in the genomes of a hyperdiverse lineage of mushroom-forming fungi.</title>
        <authorList>
            <person name="Looney B."/>
            <person name="Miyauchi S."/>
            <person name="Morin E."/>
            <person name="Drula E."/>
            <person name="Courty P.E."/>
            <person name="Kohler A."/>
            <person name="Kuo A."/>
            <person name="LaButti K."/>
            <person name="Pangilinan J."/>
            <person name="Lipzen A."/>
            <person name="Riley R."/>
            <person name="Andreopoulos W."/>
            <person name="He G."/>
            <person name="Johnson J."/>
            <person name="Nolan M."/>
            <person name="Tritt A."/>
            <person name="Barry K.W."/>
            <person name="Grigoriev I.V."/>
            <person name="Nagy L.G."/>
            <person name="Hibbett D."/>
            <person name="Henrissat B."/>
            <person name="Matheny P.B."/>
            <person name="Labbe J."/>
            <person name="Martin F.M."/>
        </authorList>
    </citation>
    <scope>NUCLEOTIDE SEQUENCE</scope>
    <source>
        <strain evidence="1">FP105234-sp</strain>
    </source>
</reference>
<keyword evidence="2" id="KW-1185">Reference proteome</keyword>
<proteinExistence type="predicted"/>
<dbReference type="EMBL" id="MU276004">
    <property type="protein sequence ID" value="KAI0043794.1"/>
    <property type="molecule type" value="Genomic_DNA"/>
</dbReference>
<gene>
    <name evidence="1" type="ORF">FA95DRAFT_1583988</name>
</gene>
<evidence type="ECO:0000313" key="1">
    <source>
        <dbReference type="EMBL" id="KAI0043794.1"/>
    </source>
</evidence>
<sequence length="903" mass="93328">MKTVGALVQLALAGYAIATIPVSNINRTTSFPIVPNKFIVEVDTTAHIPGKRASDSPHAHVLRALTERGVSFVVGHEYNAPGLFVGAAITLNPQDVHELAQTAGLKAIRPVVKIQTPKPVKAHVLSGPSDPQTPPDSESTHIMTGVDKLHAEGQFGAGINIGIIDTGVDYTHPALGGGFGAGYKIVGGYDFVGDAYDGSNSPVPDDDPLDQCVGHGTHVAGIIGADPSNPFNISGVAYQSSITAYRIFGCAGYTTDDIIVAALLRGAADSQDVLTLSLGGADGWTESSSSVVASRIAATGTVLTIAAGNDGAVGSWFTSSPGNGVNVISVASLDNTVVEIQNATVGGVEHPGISYYNLFPLPVPGSWPIYATSNSTTVADDACDALSDDTPDLSKFVTVVRRGTCDFTTKAANVAAKGGDVVLIYDDGSGFAPISAGNYTNTTMIQAADGQWLISQFAAGTNLTLSFPQSGGLTDLPNPTGGLISAYTSYGPTNDFYFKPAVAAPGGEIVSTFPVPMGSYALLSGTSMATPFVAGSAALLLAARGKDAAVGLAARTIFETTARTITTDLEDKGPLQTVTQQGAGLIDVYTAVHTETLVSPGELVLNDTANYKGDQSFTVKNTGNDTKQYTLTHVPAGTALTVQSGAIFPVDGPVPLTADAATVSLSTANFTLGPGDTQTVNAKITPPAGVDASTFPVFSGFIRVQTATETTHVSYLGLAAALKDARVVDNTNTTLGFALPTLIDSTGNPQTAPTNYTFNGTDFPVGVLRLAFGTQLLRFDLVEPDVTVSSSSAVRRDSDTASGRNVFSFPHDAPDAPADVAIVGPLLEVDFLPRNPNGTYSSVAFTDSFANGSSIPNGNYRILIRALTVTGDSSQEADFESWLSPIVGWQPSGYGDRLEILLT</sequence>
<dbReference type="Proteomes" id="UP000814033">
    <property type="component" value="Unassembled WGS sequence"/>
</dbReference>
<evidence type="ECO:0000313" key="2">
    <source>
        <dbReference type="Proteomes" id="UP000814033"/>
    </source>
</evidence>
<name>A0ACB8RHS6_9AGAM</name>